<feature type="compositionally biased region" description="Acidic residues" evidence="2">
    <location>
        <begin position="520"/>
        <end position="535"/>
    </location>
</feature>
<feature type="compositionally biased region" description="Low complexity" evidence="2">
    <location>
        <begin position="632"/>
        <end position="646"/>
    </location>
</feature>
<dbReference type="InterPro" id="IPR036689">
    <property type="entry name" value="ESAT-6-like_sf"/>
</dbReference>
<accession>A0A2S2C4A4</accession>
<sequence>MDDPKLSRDYKEQLLQAWASSREEDVALWQPYFDAYGIDRRERTPSADERYIALLADGSDARSAAADRLHLEDCLRPDSLNVPGDMLDLGARGLEFFEMFLPAAQKLQYDGRAITEYYARFDAERGMDLHVLGRDIDTLQHTLDSARRELEEHEACVAAVSAAWSGDAAAAAIDASGRRNARTVADVDRLRGLVDVLFEANLTLSAAVTDKAYRVVSLHQPTVAGYSAAQIAVLADIAVHGRDGDNSVAKDCMEDASYWFPELADDDYRHINGLYKDGGGGALRWLDRDDVVKRAAGIARAWLDAHFRPVYEEKQREFAAACEACADTVEASYAAVITEAGMLQSDSDIRSVDRTAPGHSPAPPPLDAPRTPVDAAPTAPAGAPTVTAPVGFAGQPAGWSSPTGTTPSGTAHPAPVTAPMTAPIGPGNGGRDLGVRDVGVGTRDVHTEPATSLPAASPPVLPSLGGVPGLAGVPGIGGMTGFGDLRGAVQGLAGGLGDLGSLIRPLIEDAVSALTRRDDDGDVGAEEEPDLEDERDPGVDGEGGQALPTTPDKSLELKLDGKSWTLVVDEDGAGVHLDIIDGQGATSRFGVEIGPNGLPQIFAETRSGEDPLHQAAAAPEPASGTDAPQTGAVDAKPPAAPDVSQPEPHEAEQAPPEPTTAPGPQPVTMQNEPLPETLTVPEPAPAPELASGPSATLDSGAELAEAGPL</sequence>
<dbReference type="EMBL" id="CP021354">
    <property type="protein sequence ID" value="AWK75689.1"/>
    <property type="molecule type" value="Genomic_DNA"/>
</dbReference>
<feature type="compositionally biased region" description="Low complexity" evidence="2">
    <location>
        <begin position="672"/>
        <end position="681"/>
    </location>
</feature>
<evidence type="ECO:0000313" key="3">
    <source>
        <dbReference type="EMBL" id="AWK75689.1"/>
    </source>
</evidence>
<protein>
    <submittedName>
        <fullName evidence="3">Uncharacterized protein</fullName>
    </submittedName>
</protein>
<feature type="coiled-coil region" evidence="1">
    <location>
        <begin position="129"/>
        <end position="163"/>
    </location>
</feature>
<keyword evidence="4" id="KW-1185">Reference proteome</keyword>
<name>A0A2S2C4A4_9NOCA</name>
<feature type="region of interest" description="Disordered" evidence="2">
    <location>
        <begin position="515"/>
        <end position="553"/>
    </location>
</feature>
<dbReference type="Proteomes" id="UP000245711">
    <property type="component" value="Chromosome"/>
</dbReference>
<dbReference type="KEGG" id="roz:CBI38_19870"/>
<feature type="region of interest" description="Disordered" evidence="2">
    <location>
        <begin position="600"/>
        <end position="709"/>
    </location>
</feature>
<feature type="compositionally biased region" description="Pro residues" evidence="2">
    <location>
        <begin position="655"/>
        <end position="665"/>
    </location>
</feature>
<keyword evidence="1" id="KW-0175">Coiled coil</keyword>
<evidence type="ECO:0000256" key="2">
    <source>
        <dbReference type="SAM" id="MobiDB-lite"/>
    </source>
</evidence>
<proteinExistence type="predicted"/>
<evidence type="ECO:0000256" key="1">
    <source>
        <dbReference type="SAM" id="Coils"/>
    </source>
</evidence>
<evidence type="ECO:0000313" key="4">
    <source>
        <dbReference type="Proteomes" id="UP000245711"/>
    </source>
</evidence>
<dbReference type="AlphaFoldDB" id="A0A2S2C4A4"/>
<feature type="compositionally biased region" description="Low complexity" evidence="2">
    <location>
        <begin position="368"/>
        <end position="387"/>
    </location>
</feature>
<reference evidence="3 4" key="1">
    <citation type="submission" date="2017-05" db="EMBL/GenBank/DDBJ databases">
        <title>Isolation of Rhodococcus sp. S2-17 biodegrading of BP-3.</title>
        <authorList>
            <person name="Lee Y."/>
            <person name="Kim K.H."/>
            <person name="Chun B.H."/>
            <person name="Jung H.S."/>
            <person name="Jeon C.O."/>
        </authorList>
    </citation>
    <scope>NUCLEOTIDE SEQUENCE [LARGE SCALE GENOMIC DNA]</scope>
    <source>
        <strain evidence="3 4">S2-17</strain>
    </source>
</reference>
<dbReference type="SUPFAM" id="SSF140453">
    <property type="entry name" value="EsxAB dimer-like"/>
    <property type="match status" value="1"/>
</dbReference>
<gene>
    <name evidence="3" type="ORF">CBI38_19870</name>
</gene>
<dbReference type="OrthoDB" id="4458630at2"/>
<organism evidence="3 4">
    <name type="scientific">Rhodococcus oxybenzonivorans</name>
    <dbReference type="NCBI Taxonomy" id="1990687"/>
    <lineage>
        <taxon>Bacteria</taxon>
        <taxon>Bacillati</taxon>
        <taxon>Actinomycetota</taxon>
        <taxon>Actinomycetes</taxon>
        <taxon>Mycobacteriales</taxon>
        <taxon>Nocardiaceae</taxon>
        <taxon>Rhodococcus</taxon>
    </lineage>
</organism>
<feature type="region of interest" description="Disordered" evidence="2">
    <location>
        <begin position="351"/>
        <end position="387"/>
    </location>
</feature>